<comment type="function">
    <text evidence="13">Glutamate-gated receptor that probably acts as non-selective cation channel.</text>
</comment>
<dbReference type="Proteomes" id="UP000077755">
    <property type="component" value="Chromosome 5"/>
</dbReference>
<feature type="signal peptide" evidence="16">
    <location>
        <begin position="1"/>
        <end position="23"/>
    </location>
</feature>
<keyword evidence="6 15" id="KW-1133">Transmembrane helix</keyword>
<evidence type="ECO:0000256" key="13">
    <source>
        <dbReference type="PIRNR" id="PIRNR037090"/>
    </source>
</evidence>
<keyword evidence="10" id="KW-0325">Glycoprotein</keyword>
<keyword evidence="9 13" id="KW-0675">Receptor</keyword>
<dbReference type="FunFam" id="3.40.50.2300:FF:000188">
    <property type="entry name" value="Glutamate receptor"/>
    <property type="match status" value="1"/>
</dbReference>
<dbReference type="Gene3D" id="1.10.287.70">
    <property type="match status" value="1"/>
</dbReference>
<protein>
    <recommendedName>
        <fullName evidence="13">Glutamate receptor</fullName>
    </recommendedName>
</protein>
<feature type="region of interest" description="Disordered" evidence="14">
    <location>
        <begin position="869"/>
        <end position="912"/>
    </location>
</feature>
<dbReference type="AlphaFoldDB" id="A0AAF0X4U0"/>
<reference evidence="18" key="2">
    <citation type="submission" date="2022-03" db="EMBL/GenBank/DDBJ databases">
        <title>Draft title - Genomic analysis of global carrot germplasm unveils the trajectory of domestication and the origin of high carotenoid orange carrot.</title>
        <authorList>
            <person name="Iorizzo M."/>
            <person name="Ellison S."/>
            <person name="Senalik D."/>
            <person name="Macko-Podgorni A."/>
            <person name="Grzebelus D."/>
            <person name="Bostan H."/>
            <person name="Rolling W."/>
            <person name="Curaba J."/>
            <person name="Simon P."/>
        </authorList>
    </citation>
    <scope>NUCLEOTIDE SEQUENCE</scope>
    <source>
        <tissue evidence="18">Leaf</tissue>
    </source>
</reference>
<dbReference type="CDD" id="cd19990">
    <property type="entry name" value="PBP1_GABAb_receptor_plant"/>
    <property type="match status" value="1"/>
</dbReference>
<proteinExistence type="inferred from homology"/>
<feature type="compositionally biased region" description="Polar residues" evidence="14">
    <location>
        <begin position="903"/>
        <end position="912"/>
    </location>
</feature>
<keyword evidence="5 16" id="KW-0732">Signal</keyword>
<comment type="similarity">
    <text evidence="2 13">Belongs to the glutamate-gated ion channel (TC 1.A.10.1) family.</text>
</comment>
<dbReference type="InterPro" id="IPR044440">
    <property type="entry name" value="GABAb_receptor_plant_PBP1"/>
</dbReference>
<dbReference type="Pfam" id="PF00060">
    <property type="entry name" value="Lig_chan"/>
    <property type="match status" value="1"/>
</dbReference>
<evidence type="ECO:0000256" key="14">
    <source>
        <dbReference type="SAM" id="MobiDB-lite"/>
    </source>
</evidence>
<dbReference type="InterPro" id="IPR015683">
    <property type="entry name" value="Ionotropic_Glu_rcpt"/>
</dbReference>
<dbReference type="GO" id="GO:0016020">
    <property type="term" value="C:membrane"/>
    <property type="evidence" value="ECO:0007669"/>
    <property type="project" value="UniProtKB-SubCell"/>
</dbReference>
<dbReference type="Gene3D" id="3.40.190.10">
    <property type="entry name" value="Periplasmic binding protein-like II"/>
    <property type="match status" value="2"/>
</dbReference>
<feature type="transmembrane region" description="Helical" evidence="15">
    <location>
        <begin position="831"/>
        <end position="852"/>
    </location>
</feature>
<keyword evidence="8 13" id="KW-0472">Membrane</keyword>
<dbReference type="PANTHER" id="PTHR34836">
    <property type="entry name" value="OS06G0188250 PROTEIN"/>
    <property type="match status" value="1"/>
</dbReference>
<evidence type="ECO:0000259" key="17">
    <source>
        <dbReference type="SMART" id="SM00079"/>
    </source>
</evidence>
<feature type="chain" id="PRO_5042033883" description="Glutamate receptor" evidence="16">
    <location>
        <begin position="24"/>
        <end position="912"/>
    </location>
</feature>
<accession>A0AAF0X4U0</accession>
<evidence type="ECO:0000313" key="18">
    <source>
        <dbReference type="EMBL" id="WOH01180.1"/>
    </source>
</evidence>
<dbReference type="InterPro" id="IPR017103">
    <property type="entry name" value="Iontropic_Glu_rcpt_pln"/>
</dbReference>
<keyword evidence="11 13" id="KW-1071">Ligand-gated ion channel</keyword>
<evidence type="ECO:0000256" key="4">
    <source>
        <dbReference type="ARBA" id="ARBA00022692"/>
    </source>
</evidence>
<comment type="subcellular location">
    <subcellularLocation>
        <location evidence="1">Membrane</location>
        <topology evidence="1">Multi-pass membrane protein</topology>
    </subcellularLocation>
</comment>
<organism evidence="18 19">
    <name type="scientific">Daucus carota subsp. sativus</name>
    <name type="common">Carrot</name>
    <dbReference type="NCBI Taxonomy" id="79200"/>
    <lineage>
        <taxon>Eukaryota</taxon>
        <taxon>Viridiplantae</taxon>
        <taxon>Streptophyta</taxon>
        <taxon>Embryophyta</taxon>
        <taxon>Tracheophyta</taxon>
        <taxon>Spermatophyta</taxon>
        <taxon>Magnoliopsida</taxon>
        <taxon>eudicotyledons</taxon>
        <taxon>Gunneridae</taxon>
        <taxon>Pentapetalae</taxon>
        <taxon>asterids</taxon>
        <taxon>campanulids</taxon>
        <taxon>Apiales</taxon>
        <taxon>Apiaceae</taxon>
        <taxon>Apioideae</taxon>
        <taxon>Scandiceae</taxon>
        <taxon>Daucinae</taxon>
        <taxon>Daucus</taxon>
        <taxon>Daucus sect. Daucus</taxon>
    </lineage>
</organism>
<evidence type="ECO:0000256" key="1">
    <source>
        <dbReference type="ARBA" id="ARBA00004141"/>
    </source>
</evidence>
<keyword evidence="3 13" id="KW-0813">Transport</keyword>
<sequence>MGLSNLFLYLLLFDTILLLLVSAKNETSRTPSKHPTVINVGLILDFNSSDGFVADSCISIALSDFYTENLHYATRLALVPKNSNDVLSAASAALELVNADQVEAIIGPQYYSQAKFVAEIGGKSQVPIISFSVTSSSFRLTRTPYFIQTTLPDSSQLKCVTSLVQQFGWSEIVVLYQNDAEGEPGNNFIPSLTDAFQQASIQLSYVISVSSSDSVSNIKKELKQLRGIQTRVFLVHVTSPDLASRIFSLANEVGMMSKGTAWIITDALSNSLSSLNAPTIELMEGVIGVRPYVPKSENLENFRIRWNKFLLLQQQPALTENISDVNLFCLRAYDTVWALATAVEKIQFPGINRSQEKSNASRDPITNMTISEAGPGLVKEILKTRFLGLSGEFKMRHGQLETPVLEIINIVGNGGNGDRTVGYWTPERGFSRKIASADEGDHGVVYSNQVDGVLKPIIWPGESTKKPKGWDVPGMGLKLRVGVPKKTGFTEFVDVQDIGNTKTYNVTGFSIDVFIAALDSLPFKIVPEFIPFVNDSGGSNGTYNDLVDKLSYEALVGDITIRAEREGTADFSLPYSESGVVKVVRAEPDRLKNMWIFLKPLSWDLWLTVVLSAISIGLVLHVLERRLNPQRQLGMLVLFPLAALAFPERNIVGNSWARFVLVVWLFMAYILMQSYTANLSSILTVGQLRPSTDTPSCAGYQEGSFVKEILTNWLKLSPANCYSYSSMEAYDRALSLGCKHGGVDAIYDEIPYIKLFLHKYGSKYKMAGATYSTGGFGFAFPTGSPLSKPISEAILNVMEKGTIQDIEKNYFGPGYTSQYAGEDLSRDSPSLTTYSFAGLFTITAFLTLLALICSECSFAISSYRSRNSINPAEDVPPKNEQDSEGVDEILEQEESHEQEVELTNANNDHGGG</sequence>
<dbReference type="SUPFAM" id="SSF53822">
    <property type="entry name" value="Periplasmic binding protein-like I"/>
    <property type="match status" value="1"/>
</dbReference>
<keyword evidence="7 13" id="KW-0406">Ion transport</keyword>
<evidence type="ECO:0000256" key="8">
    <source>
        <dbReference type="ARBA" id="ARBA00023136"/>
    </source>
</evidence>
<dbReference type="PIRSF" id="PIRSF037090">
    <property type="entry name" value="Iontro_Glu-like_rcpt_pln"/>
    <property type="match status" value="1"/>
</dbReference>
<evidence type="ECO:0000256" key="6">
    <source>
        <dbReference type="ARBA" id="ARBA00022989"/>
    </source>
</evidence>
<evidence type="ECO:0000256" key="16">
    <source>
        <dbReference type="SAM" id="SignalP"/>
    </source>
</evidence>
<dbReference type="PANTHER" id="PTHR34836:SF7">
    <property type="entry name" value="RECEPTOR LIGAND BINDING REGION DOMAIN-CONTAINING PROTEIN"/>
    <property type="match status" value="1"/>
</dbReference>
<dbReference type="SMART" id="SM00079">
    <property type="entry name" value="PBPe"/>
    <property type="match status" value="1"/>
</dbReference>
<feature type="transmembrane region" description="Helical" evidence="15">
    <location>
        <begin position="603"/>
        <end position="621"/>
    </location>
</feature>
<evidence type="ECO:0000256" key="12">
    <source>
        <dbReference type="ARBA" id="ARBA00023303"/>
    </source>
</evidence>
<dbReference type="InterPro" id="IPR028082">
    <property type="entry name" value="Peripla_BP_I"/>
</dbReference>
<reference evidence="18" key="1">
    <citation type="journal article" date="2016" name="Nat. Genet.">
        <title>A high-quality carrot genome assembly provides new insights into carotenoid accumulation and asterid genome evolution.</title>
        <authorList>
            <person name="Iorizzo M."/>
            <person name="Ellison S."/>
            <person name="Senalik D."/>
            <person name="Zeng P."/>
            <person name="Satapoomin P."/>
            <person name="Huang J."/>
            <person name="Bowman M."/>
            <person name="Iovene M."/>
            <person name="Sanseverino W."/>
            <person name="Cavagnaro P."/>
            <person name="Yildiz M."/>
            <person name="Macko-Podgorni A."/>
            <person name="Moranska E."/>
            <person name="Grzebelus E."/>
            <person name="Grzebelus D."/>
            <person name="Ashrafi H."/>
            <person name="Zheng Z."/>
            <person name="Cheng S."/>
            <person name="Spooner D."/>
            <person name="Van Deynze A."/>
            <person name="Simon P."/>
        </authorList>
    </citation>
    <scope>NUCLEOTIDE SEQUENCE</scope>
    <source>
        <tissue evidence="18">Leaf</tissue>
    </source>
</reference>
<evidence type="ECO:0000256" key="15">
    <source>
        <dbReference type="SAM" id="Phobius"/>
    </source>
</evidence>
<evidence type="ECO:0000256" key="2">
    <source>
        <dbReference type="ARBA" id="ARBA00008685"/>
    </source>
</evidence>
<evidence type="ECO:0000256" key="11">
    <source>
        <dbReference type="ARBA" id="ARBA00023286"/>
    </source>
</evidence>
<evidence type="ECO:0000256" key="5">
    <source>
        <dbReference type="ARBA" id="ARBA00022729"/>
    </source>
</evidence>
<dbReference type="Gene3D" id="3.40.50.2300">
    <property type="match status" value="2"/>
</dbReference>
<evidence type="ECO:0000256" key="7">
    <source>
        <dbReference type="ARBA" id="ARBA00023065"/>
    </source>
</evidence>
<evidence type="ECO:0000256" key="10">
    <source>
        <dbReference type="ARBA" id="ARBA00023180"/>
    </source>
</evidence>
<gene>
    <name evidence="18" type="ORF">DCAR_0520561</name>
</gene>
<evidence type="ECO:0000256" key="9">
    <source>
        <dbReference type="ARBA" id="ARBA00023170"/>
    </source>
</evidence>
<name>A0AAF0X4U0_DAUCS</name>
<dbReference type="InterPro" id="IPR001320">
    <property type="entry name" value="Iontro_rcpt_C"/>
</dbReference>
<dbReference type="EMBL" id="CP093347">
    <property type="protein sequence ID" value="WOH01180.1"/>
    <property type="molecule type" value="Genomic_DNA"/>
</dbReference>
<dbReference type="CDD" id="cd13686">
    <property type="entry name" value="GluR_Plant"/>
    <property type="match status" value="1"/>
</dbReference>
<dbReference type="Pfam" id="PF01094">
    <property type="entry name" value="ANF_receptor"/>
    <property type="match status" value="1"/>
</dbReference>
<feature type="compositionally biased region" description="Acidic residues" evidence="14">
    <location>
        <begin position="882"/>
        <end position="892"/>
    </location>
</feature>
<evidence type="ECO:0000313" key="19">
    <source>
        <dbReference type="Proteomes" id="UP000077755"/>
    </source>
</evidence>
<keyword evidence="4 15" id="KW-0812">Transmembrane</keyword>
<keyword evidence="19" id="KW-1185">Reference proteome</keyword>
<dbReference type="GO" id="GO:0015276">
    <property type="term" value="F:ligand-gated monoatomic ion channel activity"/>
    <property type="evidence" value="ECO:0007669"/>
    <property type="project" value="InterPro"/>
</dbReference>
<dbReference type="SUPFAM" id="SSF53850">
    <property type="entry name" value="Periplasmic binding protein-like II"/>
    <property type="match status" value="1"/>
</dbReference>
<evidence type="ECO:0000256" key="3">
    <source>
        <dbReference type="ARBA" id="ARBA00022448"/>
    </source>
</evidence>
<dbReference type="InterPro" id="IPR001828">
    <property type="entry name" value="ANF_lig-bd_rcpt"/>
</dbReference>
<feature type="domain" description="Ionotropic glutamate receptor C-terminal" evidence="17">
    <location>
        <begin position="478"/>
        <end position="813"/>
    </location>
</feature>
<feature type="transmembrane region" description="Helical" evidence="15">
    <location>
        <begin position="655"/>
        <end position="672"/>
    </location>
</feature>
<keyword evidence="12 13" id="KW-0407">Ion channel</keyword>